<accession>A0ABR0SGG5</accession>
<name>A0ABR0SGG5_9HYPO</name>
<proteinExistence type="inferred from homology"/>
<dbReference type="Gene3D" id="1.10.10.2570">
    <property type="match status" value="1"/>
</dbReference>
<feature type="compositionally biased region" description="Low complexity" evidence="7">
    <location>
        <begin position="209"/>
        <end position="219"/>
    </location>
</feature>
<comment type="subcellular location">
    <subcellularLocation>
        <location evidence="1">Preautophagosomal structure</location>
    </subcellularLocation>
</comment>
<feature type="domain" description="Atg29 N-terminal" evidence="8">
    <location>
        <begin position="8"/>
        <end position="60"/>
    </location>
</feature>
<gene>
    <name evidence="9" type="ORF">PT974_09526</name>
</gene>
<sequence length="364" mass="39023">MAEPTCTYTIFVRVPIPRGTFVDPPTISWDLAKDEALWKILSGAAQKEIDWNLVADRFEVPVDFLVQQVAYLTERHASQVRAQVRKATAAAKGSAAPSPIPGSESAGVGNLRTASALSIRRDSPMPRNEGSAMGAAVTASSRPTISRNTSANTAVLRETGASSPKIGSRPGTRPTDPSRRKRLSSLPIASPAAKSPEIPPEGDPDGLTSPDPADLSSVSSDDDDDSVPAESRIIRRPPRFQQPDTGYRDDEDEESEPAFQPYKAPRSSDTSSHDLASTLRGIVVVGKGGMQGILERIQFITPKHLIHQPAPPHWYRGRASHESNEAQVLYLHVARLSCLVTGAHGIMAVTVPPAWGAVLVTLTV</sequence>
<evidence type="ECO:0000256" key="7">
    <source>
        <dbReference type="SAM" id="MobiDB-lite"/>
    </source>
</evidence>
<keyword evidence="6" id="KW-0072">Autophagy</keyword>
<evidence type="ECO:0000256" key="2">
    <source>
        <dbReference type="ARBA" id="ARBA00010082"/>
    </source>
</evidence>
<dbReference type="PANTHER" id="PTHR40012:SF1">
    <property type="entry name" value="AUTOPHAGY-RELATED PROTEIN 29"/>
    <property type="match status" value="1"/>
</dbReference>
<dbReference type="EMBL" id="JAVFKD010000014">
    <property type="protein sequence ID" value="KAK5991248.1"/>
    <property type="molecule type" value="Genomic_DNA"/>
</dbReference>
<evidence type="ECO:0000256" key="6">
    <source>
        <dbReference type="ARBA" id="ARBA00023006"/>
    </source>
</evidence>
<keyword evidence="4" id="KW-0813">Transport</keyword>
<organism evidence="9 10">
    <name type="scientific">Cladobotryum mycophilum</name>
    <dbReference type="NCBI Taxonomy" id="491253"/>
    <lineage>
        <taxon>Eukaryota</taxon>
        <taxon>Fungi</taxon>
        <taxon>Dikarya</taxon>
        <taxon>Ascomycota</taxon>
        <taxon>Pezizomycotina</taxon>
        <taxon>Sordariomycetes</taxon>
        <taxon>Hypocreomycetidae</taxon>
        <taxon>Hypocreales</taxon>
        <taxon>Hypocreaceae</taxon>
        <taxon>Cladobotryum</taxon>
    </lineage>
</organism>
<dbReference type="Proteomes" id="UP001338125">
    <property type="component" value="Unassembled WGS sequence"/>
</dbReference>
<evidence type="ECO:0000313" key="9">
    <source>
        <dbReference type="EMBL" id="KAK5991248.1"/>
    </source>
</evidence>
<evidence type="ECO:0000313" key="10">
    <source>
        <dbReference type="Proteomes" id="UP001338125"/>
    </source>
</evidence>
<evidence type="ECO:0000256" key="5">
    <source>
        <dbReference type="ARBA" id="ARBA00022927"/>
    </source>
</evidence>
<dbReference type="Pfam" id="PF18388">
    <property type="entry name" value="ATG29_N"/>
    <property type="match status" value="1"/>
</dbReference>
<comment type="similarity">
    <text evidence="2">Belongs to the ATG29 family.</text>
</comment>
<keyword evidence="5" id="KW-0653">Protein transport</keyword>
<dbReference type="PANTHER" id="PTHR40012">
    <property type="entry name" value="AUTOPHAGY-RELATED PROTEIN 29"/>
    <property type="match status" value="1"/>
</dbReference>
<evidence type="ECO:0000259" key="8">
    <source>
        <dbReference type="Pfam" id="PF18388"/>
    </source>
</evidence>
<feature type="region of interest" description="Disordered" evidence="7">
    <location>
        <begin position="117"/>
        <end position="273"/>
    </location>
</feature>
<keyword evidence="10" id="KW-1185">Reference proteome</keyword>
<evidence type="ECO:0000256" key="3">
    <source>
        <dbReference type="ARBA" id="ARBA00013784"/>
    </source>
</evidence>
<protein>
    <recommendedName>
        <fullName evidence="3">Autophagy-related protein 29</fullName>
    </recommendedName>
</protein>
<comment type="caution">
    <text evidence="9">The sequence shown here is derived from an EMBL/GenBank/DDBJ whole genome shotgun (WGS) entry which is preliminary data.</text>
</comment>
<evidence type="ECO:0000256" key="1">
    <source>
        <dbReference type="ARBA" id="ARBA00004329"/>
    </source>
</evidence>
<dbReference type="InterPro" id="IPR039113">
    <property type="entry name" value="ATG29"/>
</dbReference>
<evidence type="ECO:0000256" key="4">
    <source>
        <dbReference type="ARBA" id="ARBA00022448"/>
    </source>
</evidence>
<dbReference type="InterPro" id="IPR040666">
    <property type="entry name" value="Atg29_N"/>
</dbReference>
<dbReference type="InterPro" id="IPR039362">
    <property type="entry name" value="ATG29_sf"/>
</dbReference>
<feature type="compositionally biased region" description="Polar residues" evidence="7">
    <location>
        <begin position="138"/>
        <end position="153"/>
    </location>
</feature>
<reference evidence="9 10" key="1">
    <citation type="submission" date="2024-01" db="EMBL/GenBank/DDBJ databases">
        <title>Complete genome of Cladobotryum mycophilum ATHUM6906.</title>
        <authorList>
            <person name="Christinaki A.C."/>
            <person name="Myridakis A.I."/>
            <person name="Kouvelis V.N."/>
        </authorList>
    </citation>
    <scope>NUCLEOTIDE SEQUENCE [LARGE SCALE GENOMIC DNA]</scope>
    <source>
        <strain evidence="9 10">ATHUM6906</strain>
    </source>
</reference>